<feature type="chain" id="PRO_5043687137" evidence="2">
    <location>
        <begin position="20"/>
        <end position="138"/>
    </location>
</feature>
<accession>A0AAV8X0Y0</accession>
<keyword evidence="2" id="KW-0732">Signal</keyword>
<organism evidence="3 4">
    <name type="scientific">Rhamnusium bicolor</name>
    <dbReference type="NCBI Taxonomy" id="1586634"/>
    <lineage>
        <taxon>Eukaryota</taxon>
        <taxon>Metazoa</taxon>
        <taxon>Ecdysozoa</taxon>
        <taxon>Arthropoda</taxon>
        <taxon>Hexapoda</taxon>
        <taxon>Insecta</taxon>
        <taxon>Pterygota</taxon>
        <taxon>Neoptera</taxon>
        <taxon>Endopterygota</taxon>
        <taxon>Coleoptera</taxon>
        <taxon>Polyphaga</taxon>
        <taxon>Cucujiformia</taxon>
        <taxon>Chrysomeloidea</taxon>
        <taxon>Cerambycidae</taxon>
        <taxon>Lepturinae</taxon>
        <taxon>Rhagiini</taxon>
        <taxon>Rhamnusium</taxon>
    </lineage>
</organism>
<evidence type="ECO:0000313" key="3">
    <source>
        <dbReference type="EMBL" id="KAJ8932181.1"/>
    </source>
</evidence>
<evidence type="ECO:0000256" key="2">
    <source>
        <dbReference type="SAM" id="SignalP"/>
    </source>
</evidence>
<name>A0AAV8X0Y0_9CUCU</name>
<dbReference type="AlphaFoldDB" id="A0AAV8X0Y0"/>
<dbReference type="EMBL" id="JANEYF010004109">
    <property type="protein sequence ID" value="KAJ8932181.1"/>
    <property type="molecule type" value="Genomic_DNA"/>
</dbReference>
<evidence type="ECO:0000256" key="1">
    <source>
        <dbReference type="SAM" id="Phobius"/>
    </source>
</evidence>
<keyword evidence="1" id="KW-1133">Transmembrane helix</keyword>
<evidence type="ECO:0000313" key="4">
    <source>
        <dbReference type="Proteomes" id="UP001162156"/>
    </source>
</evidence>
<sequence length="138" mass="15096">MKTKIIFLFALFTIHKSTGLRCYTCSVTEDDADTSCLDDPSAVDPRGKLASMVRNCVDIPTYLNEVIEDETHRAYYRSCRQDLCNTGSGRADSNSADNGSLGDKSTIYSPGIGESGAIIASVSLSTIMSAYIFIHYMR</sequence>
<reference evidence="3" key="1">
    <citation type="journal article" date="2023" name="Insect Mol. Biol.">
        <title>Genome sequencing provides insights into the evolution of gene families encoding plant cell wall-degrading enzymes in longhorned beetles.</title>
        <authorList>
            <person name="Shin N.R."/>
            <person name="Okamura Y."/>
            <person name="Kirsch R."/>
            <person name="Pauchet Y."/>
        </authorList>
    </citation>
    <scope>NUCLEOTIDE SEQUENCE</scope>
    <source>
        <strain evidence="3">RBIC_L_NR</strain>
    </source>
</reference>
<feature type="transmembrane region" description="Helical" evidence="1">
    <location>
        <begin position="115"/>
        <end position="134"/>
    </location>
</feature>
<keyword evidence="1" id="KW-0812">Transmembrane</keyword>
<feature type="signal peptide" evidence="2">
    <location>
        <begin position="1"/>
        <end position="19"/>
    </location>
</feature>
<comment type="caution">
    <text evidence="3">The sequence shown here is derived from an EMBL/GenBank/DDBJ whole genome shotgun (WGS) entry which is preliminary data.</text>
</comment>
<keyword evidence="4" id="KW-1185">Reference proteome</keyword>
<proteinExistence type="predicted"/>
<gene>
    <name evidence="3" type="ORF">NQ314_014862</name>
</gene>
<dbReference type="Proteomes" id="UP001162156">
    <property type="component" value="Unassembled WGS sequence"/>
</dbReference>
<protein>
    <submittedName>
        <fullName evidence="3">Uncharacterized protein</fullName>
    </submittedName>
</protein>
<keyword evidence="1" id="KW-0472">Membrane</keyword>